<evidence type="ECO:0000313" key="2">
    <source>
        <dbReference type="EMBL" id="MPC73172.1"/>
    </source>
</evidence>
<proteinExistence type="predicted"/>
<name>A0A5B7HPG5_PORTR</name>
<sequence>MPSKLPSQRFRQARFHSLLP</sequence>
<evidence type="ECO:0000256" key="1">
    <source>
        <dbReference type="SAM" id="MobiDB-lite"/>
    </source>
</evidence>
<dbReference type="EMBL" id="VSRR010036230">
    <property type="protein sequence ID" value="MPC73172.1"/>
    <property type="molecule type" value="Genomic_DNA"/>
</dbReference>
<dbReference type="AlphaFoldDB" id="A0A5B7HPG5"/>
<dbReference type="Proteomes" id="UP000324222">
    <property type="component" value="Unassembled WGS sequence"/>
</dbReference>
<keyword evidence="3" id="KW-1185">Reference proteome</keyword>
<comment type="caution">
    <text evidence="2">The sequence shown here is derived from an EMBL/GenBank/DDBJ whole genome shotgun (WGS) entry which is preliminary data.</text>
</comment>
<feature type="region of interest" description="Disordered" evidence="1">
    <location>
        <begin position="1"/>
        <end position="20"/>
    </location>
</feature>
<reference evidence="2 3" key="1">
    <citation type="submission" date="2019-05" db="EMBL/GenBank/DDBJ databases">
        <title>Another draft genome of Portunus trituberculatus and its Hox gene families provides insights of decapod evolution.</title>
        <authorList>
            <person name="Jeong J.-H."/>
            <person name="Song I."/>
            <person name="Kim S."/>
            <person name="Choi T."/>
            <person name="Kim D."/>
            <person name="Ryu S."/>
            <person name="Kim W."/>
        </authorList>
    </citation>
    <scope>NUCLEOTIDE SEQUENCE [LARGE SCALE GENOMIC DNA]</scope>
    <source>
        <tissue evidence="2">Muscle</tissue>
    </source>
</reference>
<accession>A0A5B7HPG5</accession>
<protein>
    <submittedName>
        <fullName evidence="2">Uncharacterized protein</fullName>
    </submittedName>
</protein>
<gene>
    <name evidence="2" type="ORF">E2C01_067490</name>
</gene>
<organism evidence="2 3">
    <name type="scientific">Portunus trituberculatus</name>
    <name type="common">Swimming crab</name>
    <name type="synonym">Neptunus trituberculatus</name>
    <dbReference type="NCBI Taxonomy" id="210409"/>
    <lineage>
        <taxon>Eukaryota</taxon>
        <taxon>Metazoa</taxon>
        <taxon>Ecdysozoa</taxon>
        <taxon>Arthropoda</taxon>
        <taxon>Crustacea</taxon>
        <taxon>Multicrustacea</taxon>
        <taxon>Malacostraca</taxon>
        <taxon>Eumalacostraca</taxon>
        <taxon>Eucarida</taxon>
        <taxon>Decapoda</taxon>
        <taxon>Pleocyemata</taxon>
        <taxon>Brachyura</taxon>
        <taxon>Eubrachyura</taxon>
        <taxon>Portunoidea</taxon>
        <taxon>Portunidae</taxon>
        <taxon>Portuninae</taxon>
        <taxon>Portunus</taxon>
    </lineage>
</organism>
<evidence type="ECO:0000313" key="3">
    <source>
        <dbReference type="Proteomes" id="UP000324222"/>
    </source>
</evidence>
<feature type="compositionally biased region" description="Polar residues" evidence="1">
    <location>
        <begin position="1"/>
        <end position="10"/>
    </location>
</feature>